<dbReference type="EMBL" id="MU273669">
    <property type="protein sequence ID" value="KAI0029548.1"/>
    <property type="molecule type" value="Genomic_DNA"/>
</dbReference>
<proteinExistence type="predicted"/>
<keyword evidence="2" id="KW-1185">Reference proteome</keyword>
<evidence type="ECO:0000313" key="2">
    <source>
        <dbReference type="Proteomes" id="UP000814128"/>
    </source>
</evidence>
<reference evidence="1" key="1">
    <citation type="submission" date="2021-02" db="EMBL/GenBank/DDBJ databases">
        <authorList>
            <consortium name="DOE Joint Genome Institute"/>
            <person name="Ahrendt S."/>
            <person name="Looney B.P."/>
            <person name="Miyauchi S."/>
            <person name="Morin E."/>
            <person name="Drula E."/>
            <person name="Courty P.E."/>
            <person name="Chicoki N."/>
            <person name="Fauchery L."/>
            <person name="Kohler A."/>
            <person name="Kuo A."/>
            <person name="Labutti K."/>
            <person name="Pangilinan J."/>
            <person name="Lipzen A."/>
            <person name="Riley R."/>
            <person name="Andreopoulos W."/>
            <person name="He G."/>
            <person name="Johnson J."/>
            <person name="Barry K.W."/>
            <person name="Grigoriev I.V."/>
            <person name="Nagy L."/>
            <person name="Hibbett D."/>
            <person name="Henrissat B."/>
            <person name="Matheny P.B."/>
            <person name="Labbe J."/>
            <person name="Martin F."/>
        </authorList>
    </citation>
    <scope>NUCLEOTIDE SEQUENCE</scope>
    <source>
        <strain evidence="1">EC-137</strain>
    </source>
</reference>
<name>A0ACB8QCM7_9AGAM</name>
<accession>A0ACB8QCM7</accession>
<gene>
    <name evidence="1" type="ORF">K488DRAFT_56123</name>
</gene>
<sequence length="584" mass="61547">MLWLSLSLFVSLANAKPLVARWDNMKLKHGWETLPAHWVPIGAAPEGATIDLHIKLKSADADALIGTLLEVSDPSHERYGKHLSKEEVAELVAPHSDTHAIVASWLAAHNIAARPAFNGDWLQLDAVPIETANALLDASYQLYEHPSTGETLLRTQSYSLPAALHGHVSVVAPTTFFGTPQAMRATSRVEENTKVVQEDVLRAQALSPDAVPSSCASTITPSCLKALYNTTGFTPAATNRNILAVAGYLQEFANQADLTTFANRFLTGASSATFGTVLINGGQNSQNNPGVEANLDIQYTTGMSFPTPQIYYSTGGSPPFISDDNTPTNTNEPYLNFLDTFIAQSPLPQTLTTSYGDDEQTVPLDFATEVCNLFAQLGTMGTSVMFSSGDFGVGGGDCQTNTSPRKVQFQPIFPATCPFVTSVGGTTSVNPEVAASLSSGGFSNYFAQPSYQTSSVATFLNAIGTQFNGLFNRTGRGFPDVAAQAEHFQVVIGGRVGSVAGTSCSSPTVAGVVSLLNDFRLSEGKSSLGFLNPLLYSTGLSGLNDITSGSNPGCGTAGFTARAGWDPVTGLGTLDFGKLKALLG</sequence>
<dbReference type="Proteomes" id="UP000814128">
    <property type="component" value="Unassembled WGS sequence"/>
</dbReference>
<organism evidence="1 2">
    <name type="scientific">Vararia minispora EC-137</name>
    <dbReference type="NCBI Taxonomy" id="1314806"/>
    <lineage>
        <taxon>Eukaryota</taxon>
        <taxon>Fungi</taxon>
        <taxon>Dikarya</taxon>
        <taxon>Basidiomycota</taxon>
        <taxon>Agaricomycotina</taxon>
        <taxon>Agaricomycetes</taxon>
        <taxon>Russulales</taxon>
        <taxon>Lachnocladiaceae</taxon>
        <taxon>Vararia</taxon>
    </lineage>
</organism>
<protein>
    <submittedName>
        <fullName evidence="1">Subtilisin-like protein</fullName>
    </submittedName>
</protein>
<evidence type="ECO:0000313" key="1">
    <source>
        <dbReference type="EMBL" id="KAI0029548.1"/>
    </source>
</evidence>
<comment type="caution">
    <text evidence="1">The sequence shown here is derived from an EMBL/GenBank/DDBJ whole genome shotgun (WGS) entry which is preliminary data.</text>
</comment>
<reference evidence="1" key="2">
    <citation type="journal article" date="2022" name="New Phytol.">
        <title>Evolutionary transition to the ectomycorrhizal habit in the genomes of a hyperdiverse lineage of mushroom-forming fungi.</title>
        <authorList>
            <person name="Looney B."/>
            <person name="Miyauchi S."/>
            <person name="Morin E."/>
            <person name="Drula E."/>
            <person name="Courty P.E."/>
            <person name="Kohler A."/>
            <person name="Kuo A."/>
            <person name="LaButti K."/>
            <person name="Pangilinan J."/>
            <person name="Lipzen A."/>
            <person name="Riley R."/>
            <person name="Andreopoulos W."/>
            <person name="He G."/>
            <person name="Johnson J."/>
            <person name="Nolan M."/>
            <person name="Tritt A."/>
            <person name="Barry K.W."/>
            <person name="Grigoriev I.V."/>
            <person name="Nagy L.G."/>
            <person name="Hibbett D."/>
            <person name="Henrissat B."/>
            <person name="Matheny P.B."/>
            <person name="Labbe J."/>
            <person name="Martin F.M."/>
        </authorList>
    </citation>
    <scope>NUCLEOTIDE SEQUENCE</scope>
    <source>
        <strain evidence="1">EC-137</strain>
    </source>
</reference>